<feature type="domain" description="THAP-type" evidence="6">
    <location>
        <begin position="1"/>
        <end position="69"/>
    </location>
</feature>
<dbReference type="GO" id="GO:0003677">
    <property type="term" value="F:DNA binding"/>
    <property type="evidence" value="ECO:0007669"/>
    <property type="project" value="UniProtKB-UniRule"/>
</dbReference>
<evidence type="ECO:0000259" key="6">
    <source>
        <dbReference type="PROSITE" id="PS50950"/>
    </source>
</evidence>
<dbReference type="GO" id="GO:0008270">
    <property type="term" value="F:zinc ion binding"/>
    <property type="evidence" value="ECO:0007669"/>
    <property type="project" value="UniProtKB-KW"/>
</dbReference>
<name>A0A811KRM4_9BILA</name>
<comment type="caution">
    <text evidence="7">The sequence shown here is derived from an EMBL/GenBank/DDBJ whole genome shotgun (WGS) entry which is preliminary data.</text>
</comment>
<dbReference type="Proteomes" id="UP000783686">
    <property type="component" value="Unassembled WGS sequence"/>
</dbReference>
<evidence type="ECO:0000256" key="2">
    <source>
        <dbReference type="ARBA" id="ARBA00022771"/>
    </source>
</evidence>
<dbReference type="AlphaFoldDB" id="A0A811KRM4"/>
<evidence type="ECO:0000256" key="3">
    <source>
        <dbReference type="ARBA" id="ARBA00022833"/>
    </source>
</evidence>
<keyword evidence="3" id="KW-0862">Zinc</keyword>
<sequence>MMKCTVCEVPMPPFATFPIDYAEREMWCRRLGLLPVVPPRHYRVCSRHFEDGSFSLGGVRFRSALPMIMAQPETEEARVKSRGIEQQTIRTPRKKSFDCSQQEDVVALTPFKKKKPSISTEYPKYYIEDLSRTLSYKYCPLCGYKIEQMKVRLQGLA</sequence>
<gene>
    <name evidence="7" type="ORF">BOKJ2_LOCUS7507</name>
</gene>
<protein>
    <recommendedName>
        <fullName evidence="6">THAP-type domain-containing protein</fullName>
    </recommendedName>
</protein>
<keyword evidence="8" id="KW-1185">Reference proteome</keyword>
<evidence type="ECO:0000256" key="5">
    <source>
        <dbReference type="PROSITE-ProRule" id="PRU00309"/>
    </source>
</evidence>
<dbReference type="PROSITE" id="PS50950">
    <property type="entry name" value="ZF_THAP"/>
    <property type="match status" value="1"/>
</dbReference>
<dbReference type="EMBL" id="CAJFDH010000004">
    <property type="protein sequence ID" value="CAD5218297.1"/>
    <property type="molecule type" value="Genomic_DNA"/>
</dbReference>
<keyword evidence="4 5" id="KW-0238">DNA-binding</keyword>
<reference evidence="7" key="1">
    <citation type="submission" date="2020-09" db="EMBL/GenBank/DDBJ databases">
        <authorList>
            <person name="Kikuchi T."/>
        </authorList>
    </citation>
    <scope>NUCLEOTIDE SEQUENCE</scope>
    <source>
        <strain evidence="7">SH1</strain>
    </source>
</reference>
<dbReference type="SUPFAM" id="SSF57716">
    <property type="entry name" value="Glucocorticoid receptor-like (DNA-binding domain)"/>
    <property type="match status" value="1"/>
</dbReference>
<dbReference type="SMART" id="SM00980">
    <property type="entry name" value="THAP"/>
    <property type="match status" value="1"/>
</dbReference>
<evidence type="ECO:0000313" key="7">
    <source>
        <dbReference type="EMBL" id="CAD5218297.1"/>
    </source>
</evidence>
<accession>A0A811KRM4</accession>
<evidence type="ECO:0000256" key="1">
    <source>
        <dbReference type="ARBA" id="ARBA00022723"/>
    </source>
</evidence>
<organism evidence="7 8">
    <name type="scientific">Bursaphelenchus okinawaensis</name>
    <dbReference type="NCBI Taxonomy" id="465554"/>
    <lineage>
        <taxon>Eukaryota</taxon>
        <taxon>Metazoa</taxon>
        <taxon>Ecdysozoa</taxon>
        <taxon>Nematoda</taxon>
        <taxon>Chromadorea</taxon>
        <taxon>Rhabditida</taxon>
        <taxon>Tylenchina</taxon>
        <taxon>Tylenchomorpha</taxon>
        <taxon>Aphelenchoidea</taxon>
        <taxon>Aphelenchoididae</taxon>
        <taxon>Bursaphelenchus</taxon>
    </lineage>
</organism>
<dbReference type="Proteomes" id="UP000614601">
    <property type="component" value="Unassembled WGS sequence"/>
</dbReference>
<dbReference type="InterPro" id="IPR006612">
    <property type="entry name" value="THAP_Znf"/>
</dbReference>
<proteinExistence type="predicted"/>
<evidence type="ECO:0000313" key="8">
    <source>
        <dbReference type="Proteomes" id="UP000614601"/>
    </source>
</evidence>
<keyword evidence="1" id="KW-0479">Metal-binding</keyword>
<keyword evidence="2 5" id="KW-0863">Zinc-finger</keyword>
<dbReference type="OrthoDB" id="7312725at2759"/>
<dbReference type="EMBL" id="CAJFCW020000004">
    <property type="protein sequence ID" value="CAG9109914.1"/>
    <property type="molecule type" value="Genomic_DNA"/>
</dbReference>
<evidence type="ECO:0000256" key="4">
    <source>
        <dbReference type="ARBA" id="ARBA00023125"/>
    </source>
</evidence>